<gene>
    <name evidence="2" type="ORF">GEV02_27705</name>
</gene>
<dbReference type="EMBL" id="WHUG01000016">
    <property type="protein sequence ID" value="MQA41941.1"/>
    <property type="molecule type" value="Genomic_DNA"/>
</dbReference>
<comment type="caution">
    <text evidence="2">The sequence shown here is derived from an EMBL/GenBank/DDBJ whole genome shotgun (WGS) entry which is preliminary data.</text>
</comment>
<protein>
    <recommendedName>
        <fullName evidence="4">Peptidase M64</fullName>
    </recommendedName>
</protein>
<dbReference type="Proteomes" id="UP000440498">
    <property type="component" value="Unassembled WGS sequence"/>
</dbReference>
<feature type="chain" id="PRO_5025592219" description="Peptidase M64" evidence="1">
    <location>
        <begin position="22"/>
        <end position="540"/>
    </location>
</feature>
<evidence type="ECO:0008006" key="4">
    <source>
        <dbReference type="Google" id="ProtNLM"/>
    </source>
</evidence>
<dbReference type="Pfam" id="PF09471">
    <property type="entry name" value="Peptidase_M64"/>
    <property type="match status" value="1"/>
</dbReference>
<organism evidence="2 3">
    <name type="scientific">Rugamonas aquatica</name>
    <dbReference type="NCBI Taxonomy" id="2743357"/>
    <lineage>
        <taxon>Bacteria</taxon>
        <taxon>Pseudomonadati</taxon>
        <taxon>Pseudomonadota</taxon>
        <taxon>Betaproteobacteria</taxon>
        <taxon>Burkholderiales</taxon>
        <taxon>Oxalobacteraceae</taxon>
        <taxon>Telluria group</taxon>
        <taxon>Rugamonas</taxon>
    </lineage>
</organism>
<evidence type="ECO:0000313" key="2">
    <source>
        <dbReference type="EMBL" id="MQA41941.1"/>
    </source>
</evidence>
<sequence length="540" mass="56141">MTLLRISAALAALLATGAASADNISLRLAFADGRSGAVFSARHAEIGNFALTPDVRSQAAGAQWRVVARDAQGAILHEVTVAGAQQRHVEAFNPATGAIDISETVRQANGTFEVSLPFDSATASVEVLPVPAAAARGGKSATIAAATIAPASLARFDRATLVKLAAASRDARAAALASTTNATTILSTGPAASRMDYVFIGDGYTAAEMDKWHADAKKVIDGFLADPLFAANRNALNIRRVDVVSKQSGVDEPDKGIYRDTALDAAFNCYNIDRLLCVDTDKVHDVVGSVLAPDERDVIIVVANSTRYGGSGGEVATLSMAAQSIEIALHEIGHTAFSLADEYDYGTCSLDGEPGEPDVTMNGTRTVKWRGLIAGSTPVPTPAGVYPNGTVGAFQGAQYCTSGKYRPTENSRMRMLGYPWHAVNEGAARKVFAQYSGGGSGVTQTGTVAAGGSISIPNVNPGWIRAAAGNISLQLNGKAGTSYQLYLYQYGDSGWVQVASSAGGTSSPSISYNAADGYYYAMATTPSGGAYTLTYSYTRP</sequence>
<proteinExistence type="predicted"/>
<reference evidence="2 3" key="1">
    <citation type="submission" date="2019-10" db="EMBL/GenBank/DDBJ databases">
        <title>Two novel species isolated from a subtropical stream in China.</title>
        <authorList>
            <person name="Lu H."/>
        </authorList>
    </citation>
    <scope>NUCLEOTIDE SEQUENCE [LARGE SCALE GENOMIC DNA]</scope>
    <source>
        <strain evidence="2 3">FT29W</strain>
    </source>
</reference>
<dbReference type="InterPro" id="IPR024079">
    <property type="entry name" value="MetalloPept_cat_dom_sf"/>
</dbReference>
<dbReference type="GO" id="GO:0008237">
    <property type="term" value="F:metallopeptidase activity"/>
    <property type="evidence" value="ECO:0007669"/>
    <property type="project" value="InterPro"/>
</dbReference>
<feature type="signal peptide" evidence="1">
    <location>
        <begin position="1"/>
        <end position="21"/>
    </location>
</feature>
<keyword evidence="1" id="KW-0732">Signal</keyword>
<dbReference type="Gene3D" id="3.40.390.10">
    <property type="entry name" value="Collagenase (Catalytic Domain)"/>
    <property type="match status" value="1"/>
</dbReference>
<accession>A0A6A7NAA5</accession>
<name>A0A6A7NAA5_9BURK</name>
<dbReference type="AlphaFoldDB" id="A0A6A7NAA5"/>
<dbReference type="RefSeq" id="WP_152841107.1">
    <property type="nucleotide sequence ID" value="NZ_WHUG01000016.1"/>
</dbReference>
<keyword evidence="3" id="KW-1185">Reference proteome</keyword>
<dbReference type="InterPro" id="IPR019026">
    <property type="entry name" value="Peptidase_M64_IgA"/>
</dbReference>
<evidence type="ECO:0000313" key="3">
    <source>
        <dbReference type="Proteomes" id="UP000440498"/>
    </source>
</evidence>
<evidence type="ECO:0000256" key="1">
    <source>
        <dbReference type="SAM" id="SignalP"/>
    </source>
</evidence>